<evidence type="ECO:0000256" key="8">
    <source>
        <dbReference type="ARBA" id="ARBA00022801"/>
    </source>
</evidence>
<dbReference type="PIRSF" id="PIRSF006404">
    <property type="entry name" value="UCP006404_Pept_M50_CBS"/>
    <property type="match status" value="1"/>
</dbReference>
<feature type="transmembrane region" description="Helical" evidence="14">
    <location>
        <begin position="138"/>
        <end position="158"/>
    </location>
</feature>
<keyword evidence="3 14" id="KW-1003">Cell membrane</keyword>
<dbReference type="GO" id="GO:0046872">
    <property type="term" value="F:metal ion binding"/>
    <property type="evidence" value="ECO:0007669"/>
    <property type="project" value="UniProtKB-UniRule"/>
</dbReference>
<dbReference type="GO" id="GO:0005886">
    <property type="term" value="C:plasma membrane"/>
    <property type="evidence" value="ECO:0007669"/>
    <property type="project" value="UniProtKB-SubCell"/>
</dbReference>
<dbReference type="InterPro" id="IPR000644">
    <property type="entry name" value="CBS_dom"/>
</dbReference>
<evidence type="ECO:0000256" key="17">
    <source>
        <dbReference type="PROSITE-ProRule" id="PRU00703"/>
    </source>
</evidence>
<dbReference type="PANTHER" id="PTHR39188:SF3">
    <property type="entry name" value="STAGE IV SPORULATION PROTEIN FB"/>
    <property type="match status" value="1"/>
</dbReference>
<feature type="transmembrane region" description="Helical" evidence="14">
    <location>
        <begin position="46"/>
        <end position="67"/>
    </location>
</feature>
<dbReference type="SMART" id="SM00116">
    <property type="entry name" value="CBS"/>
    <property type="match status" value="2"/>
</dbReference>
<dbReference type="InterPro" id="IPR016483">
    <property type="entry name" value="UCP006404_Pept_M50_CBS"/>
</dbReference>
<dbReference type="GO" id="GO:0006508">
    <property type="term" value="P:proteolysis"/>
    <property type="evidence" value="ECO:0007669"/>
    <property type="project" value="UniProtKB-KW"/>
</dbReference>
<dbReference type="GO" id="GO:0008237">
    <property type="term" value="F:metallopeptidase activity"/>
    <property type="evidence" value="ECO:0007669"/>
    <property type="project" value="UniProtKB-UniRule"/>
</dbReference>
<accession>A0A455SI52</accession>
<keyword evidence="8 14" id="KW-0378">Hydrolase</keyword>
<dbReference type="InterPro" id="IPR008915">
    <property type="entry name" value="Peptidase_M50"/>
</dbReference>
<keyword evidence="7" id="KW-0677">Repeat</keyword>
<dbReference type="CDD" id="cd06164">
    <property type="entry name" value="S2P-M50_SpoIVFB_CBS"/>
    <property type="match status" value="1"/>
</dbReference>
<feature type="transmembrane region" description="Helical" evidence="14">
    <location>
        <begin position="79"/>
        <end position="96"/>
    </location>
</feature>
<feature type="transmembrane region" description="Helical" evidence="14">
    <location>
        <begin position="108"/>
        <end position="131"/>
    </location>
</feature>
<dbReference type="PANTHER" id="PTHR39188">
    <property type="entry name" value="MEMBRANE-ASSOCIATED ZINC METALLOPROTEASE M50B"/>
    <property type="match status" value="1"/>
</dbReference>
<evidence type="ECO:0000256" key="1">
    <source>
        <dbReference type="ARBA" id="ARBA00004651"/>
    </source>
</evidence>
<feature type="binding site" evidence="16">
    <location>
        <position position="67"/>
    </location>
    <ligand>
        <name>Zn(2+)</name>
        <dbReference type="ChEBI" id="CHEBI:29105"/>
        <note>catalytic</note>
    </ligand>
</feature>
<evidence type="ECO:0000256" key="7">
    <source>
        <dbReference type="ARBA" id="ARBA00022737"/>
    </source>
</evidence>
<evidence type="ECO:0000256" key="2">
    <source>
        <dbReference type="ARBA" id="ARBA00007931"/>
    </source>
</evidence>
<keyword evidence="6 14" id="KW-0479">Metal-binding</keyword>
<feature type="binding site" evidence="16">
    <location>
        <position position="71"/>
    </location>
    <ligand>
        <name>Zn(2+)</name>
        <dbReference type="ChEBI" id="CHEBI:29105"/>
        <note>catalytic</note>
    </ligand>
</feature>
<evidence type="ECO:0000256" key="5">
    <source>
        <dbReference type="ARBA" id="ARBA00022692"/>
    </source>
</evidence>
<dbReference type="EMBL" id="AP019376">
    <property type="protein sequence ID" value="BBH86582.1"/>
    <property type="molecule type" value="Genomic_DNA"/>
</dbReference>
<keyword evidence="12 17" id="KW-0129">CBS domain</keyword>
<sequence>MPGSFRIGTIAGLTLYIHFSWFIILFLLTFSLAFGWFPALYPGQSIISYLFLGLIASLLLFVSVVLHEMAHSLVARSRGLPVRNIVLFIFGGVSNIQEEPHSPGTEFLMAVVGPLVSLIIGAICYGLFYLFRGAHSPFVPMLAYLGLANILLGVFNLLPGFPLDGGRVLRSIVWKATGSAYRATQIATRVGAFIAYLFILVGIWIFFFSRDPFNGIWLGFIGWFLLTAAHASRNQATLDTLVQGATVGEFMKKDPITVPANISLRRLIDEYILPQGLRSAPVMQADRFVGLITLKDIQRVPRDDWERIPVGLVMKPVEQLHTVTPQHGIKDALPLMSRQDVNQLPVLENGQLVGMLTRDAVIRSLEIRQQLGLERSENASG</sequence>
<comment type="similarity">
    <text evidence="2 14">Belongs to the peptidase M50B family.</text>
</comment>
<dbReference type="Pfam" id="PF02163">
    <property type="entry name" value="Peptidase_M50"/>
    <property type="match status" value="2"/>
</dbReference>
<dbReference type="InterPro" id="IPR046342">
    <property type="entry name" value="CBS_dom_sf"/>
</dbReference>
<dbReference type="Pfam" id="PF00571">
    <property type="entry name" value="CBS"/>
    <property type="match status" value="2"/>
</dbReference>
<evidence type="ECO:0000256" key="16">
    <source>
        <dbReference type="PIRSR" id="PIRSR006404-2"/>
    </source>
</evidence>
<evidence type="ECO:0000259" key="18">
    <source>
        <dbReference type="PROSITE" id="PS51371"/>
    </source>
</evidence>
<feature type="binding site" evidence="16">
    <location>
        <position position="164"/>
    </location>
    <ligand>
        <name>Zn(2+)</name>
        <dbReference type="ChEBI" id="CHEBI:29105"/>
        <note>catalytic</note>
    </ligand>
</feature>
<feature type="active site" evidence="15">
    <location>
        <position position="68"/>
    </location>
</feature>
<evidence type="ECO:0000256" key="11">
    <source>
        <dbReference type="ARBA" id="ARBA00023049"/>
    </source>
</evidence>
<keyword evidence="5 14" id="KW-0812">Transmembrane</keyword>
<organism evidence="19">
    <name type="scientific">Thermosporothrix sp. COM3</name>
    <dbReference type="NCBI Taxonomy" id="2490863"/>
    <lineage>
        <taxon>Bacteria</taxon>
        <taxon>Bacillati</taxon>
        <taxon>Chloroflexota</taxon>
        <taxon>Ktedonobacteria</taxon>
        <taxon>Ktedonobacterales</taxon>
        <taxon>Thermosporotrichaceae</taxon>
        <taxon>Thermosporothrix</taxon>
    </lineage>
</organism>
<keyword evidence="9 14" id="KW-0862">Zinc</keyword>
<evidence type="ECO:0000256" key="12">
    <source>
        <dbReference type="ARBA" id="ARBA00023122"/>
    </source>
</evidence>
<feature type="domain" description="CBS" evidence="18">
    <location>
        <begin position="251"/>
        <end position="307"/>
    </location>
</feature>
<protein>
    <recommendedName>
        <fullName evidence="14">Zinc metalloprotease</fullName>
    </recommendedName>
</protein>
<dbReference type="SUPFAM" id="SSF54631">
    <property type="entry name" value="CBS-domain pair"/>
    <property type="match status" value="1"/>
</dbReference>
<keyword evidence="13 14" id="KW-0472">Membrane</keyword>
<feature type="transmembrane region" description="Helical" evidence="14">
    <location>
        <begin position="186"/>
        <end position="208"/>
    </location>
</feature>
<evidence type="ECO:0000256" key="3">
    <source>
        <dbReference type="ARBA" id="ARBA00022475"/>
    </source>
</evidence>
<evidence type="ECO:0000256" key="4">
    <source>
        <dbReference type="ARBA" id="ARBA00022670"/>
    </source>
</evidence>
<keyword evidence="4 14" id="KW-0645">Protease</keyword>
<evidence type="ECO:0000256" key="9">
    <source>
        <dbReference type="ARBA" id="ARBA00022833"/>
    </source>
</evidence>
<feature type="transmembrane region" description="Helical" evidence="14">
    <location>
        <begin position="12"/>
        <end position="34"/>
    </location>
</feature>
<keyword evidence="11 14" id="KW-0482">Metalloprotease</keyword>
<evidence type="ECO:0000256" key="15">
    <source>
        <dbReference type="PIRSR" id="PIRSR006404-1"/>
    </source>
</evidence>
<proteinExistence type="inferred from homology"/>
<comment type="subcellular location">
    <subcellularLocation>
        <location evidence="1 14">Cell membrane</location>
        <topology evidence="1 14">Multi-pass membrane protein</topology>
    </subcellularLocation>
</comment>
<name>A0A455SI52_9CHLR</name>
<feature type="transmembrane region" description="Helical" evidence="14">
    <location>
        <begin position="215"/>
        <end position="232"/>
    </location>
</feature>
<dbReference type="Gene3D" id="3.10.580.10">
    <property type="entry name" value="CBS-domain"/>
    <property type="match status" value="1"/>
</dbReference>
<evidence type="ECO:0000256" key="14">
    <source>
        <dbReference type="PIRNR" id="PIRNR006404"/>
    </source>
</evidence>
<feature type="domain" description="CBS" evidence="18">
    <location>
        <begin position="314"/>
        <end position="373"/>
    </location>
</feature>
<evidence type="ECO:0000256" key="13">
    <source>
        <dbReference type="ARBA" id="ARBA00023136"/>
    </source>
</evidence>
<evidence type="ECO:0000256" key="10">
    <source>
        <dbReference type="ARBA" id="ARBA00022989"/>
    </source>
</evidence>
<reference evidence="19" key="1">
    <citation type="submission" date="2018-12" db="EMBL/GenBank/DDBJ databases">
        <title>Novel natural products biosynthetic potential of the class Ktedonobacteria.</title>
        <authorList>
            <person name="Zheng Y."/>
            <person name="Saitou A."/>
            <person name="Wang C.M."/>
            <person name="Toyoda A."/>
            <person name="Minakuchi Y."/>
            <person name="Sekiguchi Y."/>
            <person name="Ueda K."/>
            <person name="Takano H."/>
            <person name="Sakai Y."/>
            <person name="Yokota A."/>
            <person name="Yabe S."/>
        </authorList>
    </citation>
    <scope>NUCLEOTIDE SEQUENCE</scope>
    <source>
        <strain evidence="19">COM3</strain>
    </source>
</reference>
<gene>
    <name evidence="19" type="ORF">KTC_13330</name>
</gene>
<comment type="cofactor">
    <cofactor evidence="14 16">
        <name>Zn(2+)</name>
        <dbReference type="ChEBI" id="CHEBI:29105"/>
    </cofactor>
    <text evidence="14 16">Binds 1 zinc ion per subunit.</text>
</comment>
<dbReference type="PROSITE" id="PS51371">
    <property type="entry name" value="CBS"/>
    <property type="match status" value="2"/>
</dbReference>
<evidence type="ECO:0000313" key="19">
    <source>
        <dbReference type="EMBL" id="BBH86582.1"/>
    </source>
</evidence>
<keyword evidence="10 14" id="KW-1133">Transmembrane helix</keyword>
<dbReference type="AlphaFoldDB" id="A0A455SI52"/>
<evidence type="ECO:0000256" key="6">
    <source>
        <dbReference type="ARBA" id="ARBA00022723"/>
    </source>
</evidence>